<dbReference type="InterPro" id="IPR039261">
    <property type="entry name" value="FNR_nucleotide-bd"/>
</dbReference>
<dbReference type="InterPro" id="IPR006058">
    <property type="entry name" value="2Fe2S_fd_BS"/>
</dbReference>
<comment type="caution">
    <text evidence="11">The sequence shown here is derived from an EMBL/GenBank/DDBJ whole genome shotgun (WGS) entry which is preliminary data.</text>
</comment>
<dbReference type="EMBL" id="JACGWS010000006">
    <property type="protein sequence ID" value="MBC8755313.1"/>
    <property type="molecule type" value="Genomic_DNA"/>
</dbReference>
<dbReference type="Pfam" id="PF00111">
    <property type="entry name" value="Fer2"/>
    <property type="match status" value="1"/>
</dbReference>
<keyword evidence="7" id="KW-0408">Iron</keyword>
<dbReference type="Gene3D" id="3.10.20.30">
    <property type="match status" value="1"/>
</dbReference>
<dbReference type="PANTHER" id="PTHR47354:SF8">
    <property type="entry name" value="1,2-PHENYLACETYL-COA EPOXIDASE, SUBUNIT E"/>
    <property type="match status" value="1"/>
</dbReference>
<dbReference type="PROSITE" id="PS00197">
    <property type="entry name" value="2FE2S_FER_1"/>
    <property type="match status" value="1"/>
</dbReference>
<name>A0ABR7Q9U4_9FLAO</name>
<dbReference type="InterPro" id="IPR001041">
    <property type="entry name" value="2Fe-2S_ferredoxin-type"/>
</dbReference>
<feature type="domain" description="FAD-binding FR-type" evidence="10">
    <location>
        <begin position="2"/>
        <end position="106"/>
    </location>
</feature>
<dbReference type="Gene3D" id="3.40.50.80">
    <property type="entry name" value="Nucleotide-binding domain of ferredoxin-NADP reductase (FNR) module"/>
    <property type="match status" value="1"/>
</dbReference>
<dbReference type="CDD" id="cd00207">
    <property type="entry name" value="fer2"/>
    <property type="match status" value="1"/>
</dbReference>
<dbReference type="PROSITE" id="PS51085">
    <property type="entry name" value="2FE2S_FER_2"/>
    <property type="match status" value="1"/>
</dbReference>
<keyword evidence="5" id="KW-0274">FAD</keyword>
<gene>
    <name evidence="11" type="ORF">H2O64_11550</name>
</gene>
<feature type="domain" description="2Fe-2S ferredoxin-type" evidence="9">
    <location>
        <begin position="256"/>
        <end position="346"/>
    </location>
</feature>
<dbReference type="InterPro" id="IPR012675">
    <property type="entry name" value="Beta-grasp_dom_sf"/>
</dbReference>
<dbReference type="InterPro" id="IPR050415">
    <property type="entry name" value="MRET"/>
</dbReference>
<evidence type="ECO:0000259" key="9">
    <source>
        <dbReference type="PROSITE" id="PS51085"/>
    </source>
</evidence>
<keyword evidence="3" id="KW-0001">2Fe-2S</keyword>
<evidence type="ECO:0000256" key="5">
    <source>
        <dbReference type="ARBA" id="ARBA00022827"/>
    </source>
</evidence>
<accession>A0ABR7Q9U4</accession>
<evidence type="ECO:0000259" key="10">
    <source>
        <dbReference type="PROSITE" id="PS51384"/>
    </source>
</evidence>
<dbReference type="InterPro" id="IPR008333">
    <property type="entry name" value="Cbr1-like_FAD-bd_dom"/>
</dbReference>
<evidence type="ECO:0000256" key="3">
    <source>
        <dbReference type="ARBA" id="ARBA00022714"/>
    </source>
</evidence>
<evidence type="ECO:0000313" key="12">
    <source>
        <dbReference type="Proteomes" id="UP000619238"/>
    </source>
</evidence>
<protein>
    <submittedName>
        <fullName evidence="11">Ferredoxin--NADP reductase</fullName>
    </submittedName>
</protein>
<keyword evidence="2" id="KW-0285">Flavoprotein</keyword>
<dbReference type="Gene3D" id="2.40.30.10">
    <property type="entry name" value="Translation factors"/>
    <property type="match status" value="1"/>
</dbReference>
<evidence type="ECO:0000256" key="2">
    <source>
        <dbReference type="ARBA" id="ARBA00022630"/>
    </source>
</evidence>
<proteinExistence type="predicted"/>
<evidence type="ECO:0000313" key="11">
    <source>
        <dbReference type="EMBL" id="MBC8755313.1"/>
    </source>
</evidence>
<keyword evidence="8" id="KW-0411">Iron-sulfur</keyword>
<dbReference type="InterPro" id="IPR036010">
    <property type="entry name" value="2Fe-2S_ferredoxin-like_sf"/>
</dbReference>
<dbReference type="RefSeq" id="WP_187562360.1">
    <property type="nucleotide sequence ID" value="NZ_JACGWS010000006.1"/>
</dbReference>
<dbReference type="Pfam" id="PF00175">
    <property type="entry name" value="NAD_binding_1"/>
    <property type="match status" value="1"/>
</dbReference>
<dbReference type="PROSITE" id="PS51384">
    <property type="entry name" value="FAD_FR"/>
    <property type="match status" value="1"/>
</dbReference>
<dbReference type="SUPFAM" id="SSF52343">
    <property type="entry name" value="Ferredoxin reductase-like, C-terminal NADP-linked domain"/>
    <property type="match status" value="1"/>
</dbReference>
<evidence type="ECO:0000256" key="7">
    <source>
        <dbReference type="ARBA" id="ARBA00023004"/>
    </source>
</evidence>
<evidence type="ECO:0000256" key="1">
    <source>
        <dbReference type="ARBA" id="ARBA00001974"/>
    </source>
</evidence>
<dbReference type="PANTHER" id="PTHR47354">
    <property type="entry name" value="NADH OXIDOREDUCTASE HCR"/>
    <property type="match status" value="1"/>
</dbReference>
<keyword evidence="4" id="KW-0479">Metal-binding</keyword>
<reference evidence="11 12" key="1">
    <citation type="submission" date="2020-07" db="EMBL/GenBank/DDBJ databases">
        <title>Description of Kordia aestuariivivens sp. nov., isolated from a tidal flat.</title>
        <authorList>
            <person name="Park S."/>
            <person name="Yoon J.-H."/>
        </authorList>
    </citation>
    <scope>NUCLEOTIDE SEQUENCE [LARGE SCALE GENOMIC DNA]</scope>
    <source>
        <strain evidence="11 12">YSTF-M3</strain>
    </source>
</reference>
<dbReference type="InterPro" id="IPR017927">
    <property type="entry name" value="FAD-bd_FR_type"/>
</dbReference>
<dbReference type="PRINTS" id="PR00406">
    <property type="entry name" value="CYTB5RDTASE"/>
</dbReference>
<dbReference type="SUPFAM" id="SSF54292">
    <property type="entry name" value="2Fe-2S ferredoxin-like"/>
    <property type="match status" value="1"/>
</dbReference>
<evidence type="ECO:0000256" key="8">
    <source>
        <dbReference type="ARBA" id="ARBA00023014"/>
    </source>
</evidence>
<dbReference type="Proteomes" id="UP000619238">
    <property type="component" value="Unassembled WGS sequence"/>
</dbReference>
<evidence type="ECO:0000256" key="6">
    <source>
        <dbReference type="ARBA" id="ARBA00023002"/>
    </source>
</evidence>
<dbReference type="SUPFAM" id="SSF63380">
    <property type="entry name" value="Riboflavin synthase domain-like"/>
    <property type="match status" value="1"/>
</dbReference>
<dbReference type="InterPro" id="IPR001433">
    <property type="entry name" value="OxRdtase_FAD/NAD-bd"/>
</dbReference>
<evidence type="ECO:0000256" key="4">
    <source>
        <dbReference type="ARBA" id="ARBA00022723"/>
    </source>
</evidence>
<dbReference type="Pfam" id="PF00970">
    <property type="entry name" value="FAD_binding_6"/>
    <property type="match status" value="1"/>
</dbReference>
<comment type="cofactor">
    <cofactor evidence="1">
        <name>FAD</name>
        <dbReference type="ChEBI" id="CHEBI:57692"/>
    </cofactor>
</comment>
<dbReference type="InterPro" id="IPR017938">
    <property type="entry name" value="Riboflavin_synthase-like_b-brl"/>
</dbReference>
<keyword evidence="12" id="KW-1185">Reference proteome</keyword>
<sequence length="346" mass="37985">MSDFRQLEVRHIHRETPSAVSVEFNVPEALQPSFSFKAGQYITIKTTLNGEEVRRAYSLCTTPKENQLKVAIKEVVDGTFSTYANRELTEGTLLEVHPPEGKFVYTPSSHKGNVALFAAGSGITPIMSILKTALDYGNTVALLYGNKSVEETIFYDELIALAEKYPNFYLKFIYSQARAENALAGRIDGTSVNYVVKNQLRDVDFSHHYICGPEAMIELVSDTLVSNGVAKDSIHFELFTASTETNAEAEAVSGKTTISITVDDEYFTFDMDASETILDAALKQKIDAPYSCQGGICSSCICRVTEGKAVMEKNQILTDTELADGMILACQAHPTTATIAIDFDDI</sequence>
<organism evidence="11 12">
    <name type="scientific">Kordia aestuariivivens</name>
    <dbReference type="NCBI Taxonomy" id="2759037"/>
    <lineage>
        <taxon>Bacteria</taxon>
        <taxon>Pseudomonadati</taxon>
        <taxon>Bacteroidota</taxon>
        <taxon>Flavobacteriia</taxon>
        <taxon>Flavobacteriales</taxon>
        <taxon>Flavobacteriaceae</taxon>
        <taxon>Kordia</taxon>
    </lineage>
</organism>
<dbReference type="CDD" id="cd06214">
    <property type="entry name" value="PA_degradation_oxidoreductase_like"/>
    <property type="match status" value="1"/>
</dbReference>
<keyword evidence="6" id="KW-0560">Oxidoreductase</keyword>